<dbReference type="GO" id="GO:0005886">
    <property type="term" value="C:plasma membrane"/>
    <property type="evidence" value="ECO:0007669"/>
    <property type="project" value="UniProtKB-SubCell"/>
</dbReference>
<keyword evidence="3" id="KW-0813">Transport</keyword>
<feature type="transmembrane region" description="Helical" evidence="8">
    <location>
        <begin position="269"/>
        <end position="287"/>
    </location>
</feature>
<dbReference type="Proteomes" id="UP000449092">
    <property type="component" value="Unassembled WGS sequence"/>
</dbReference>
<feature type="transmembrane region" description="Helical" evidence="8">
    <location>
        <begin position="238"/>
        <end position="262"/>
    </location>
</feature>
<proteinExistence type="inferred from homology"/>
<evidence type="ECO:0000313" key="9">
    <source>
        <dbReference type="EMBL" id="MYE38573.1"/>
    </source>
</evidence>
<keyword evidence="5 8" id="KW-0812">Transmembrane</keyword>
<gene>
    <name evidence="9" type="ORF">F4X82_03600</name>
</gene>
<evidence type="ECO:0000256" key="6">
    <source>
        <dbReference type="ARBA" id="ARBA00022989"/>
    </source>
</evidence>
<comment type="similarity">
    <text evidence="2">Belongs to the autoinducer-2 exporter (AI-2E) (TC 2.A.86) family.</text>
</comment>
<name>A0A845DMJ9_9BACT</name>
<sequence>MNHHRITTIDISTNTIIRILGVVAFIFLLLETWRILASVFLAIVIAAALEPSLRWLESHRIRRAVSVPAIYLVAFAGLAGVFYVILPGLFSEINTLSRDLPDKITSFLNTQTGEDESGGLAFIVPYVEDLLQSIQSKIGDLGGDVFVFITSIFGGVVSFFFTLVASFYLSLDRKEVERFLTEITPVSYRSHVSDLWSRIQKRLGHWLQAQFILAIFMGVSVFILLTILGSPYATTLGILAGFLEIIPFLGPLIAGFLILLFVSLGAGDPNIITGLIAVAVYVLFQQIEQNFILPTVMARVVGSNPLVILTSALIGAELLGFWGIIIAIPLVAVLGEVMRDFQSDESQTKVPQDSKPPP</sequence>
<evidence type="ECO:0000256" key="2">
    <source>
        <dbReference type="ARBA" id="ARBA00009773"/>
    </source>
</evidence>
<comment type="caution">
    <text evidence="9">The sequence shown here is derived from an EMBL/GenBank/DDBJ whole genome shotgun (WGS) entry which is preliminary data.</text>
</comment>
<comment type="subcellular location">
    <subcellularLocation>
        <location evidence="1">Cell membrane</location>
        <topology evidence="1">Multi-pass membrane protein</topology>
    </subcellularLocation>
</comment>
<dbReference type="PANTHER" id="PTHR21716:SF53">
    <property type="entry name" value="PERMEASE PERM-RELATED"/>
    <property type="match status" value="1"/>
</dbReference>
<dbReference type="Pfam" id="PF01594">
    <property type="entry name" value="AI-2E_transport"/>
    <property type="match status" value="1"/>
</dbReference>
<evidence type="ECO:0000256" key="3">
    <source>
        <dbReference type="ARBA" id="ARBA00022448"/>
    </source>
</evidence>
<dbReference type="EMBL" id="VXOY01000032">
    <property type="protein sequence ID" value="MYE38573.1"/>
    <property type="molecule type" value="Genomic_DNA"/>
</dbReference>
<evidence type="ECO:0000256" key="4">
    <source>
        <dbReference type="ARBA" id="ARBA00022475"/>
    </source>
</evidence>
<evidence type="ECO:0000313" key="10">
    <source>
        <dbReference type="Proteomes" id="UP000449092"/>
    </source>
</evidence>
<keyword evidence="4" id="KW-1003">Cell membrane</keyword>
<dbReference type="InterPro" id="IPR002549">
    <property type="entry name" value="AI-2E-like"/>
</dbReference>
<keyword evidence="7 8" id="KW-0472">Membrane</keyword>
<organism evidence="9 10">
    <name type="scientific">Candidatus Spechtbacteria bacterium SB0662_bin_43</name>
    <dbReference type="NCBI Taxonomy" id="2604897"/>
    <lineage>
        <taxon>Bacteria</taxon>
        <taxon>Candidatus Spechtiibacteriota</taxon>
    </lineage>
</organism>
<feature type="transmembrane region" description="Helical" evidence="8">
    <location>
        <begin position="68"/>
        <end position="90"/>
    </location>
</feature>
<reference evidence="9 10" key="1">
    <citation type="submission" date="2019-09" db="EMBL/GenBank/DDBJ databases">
        <title>Characterisation of the sponge microbiome using genome-centric metagenomics.</title>
        <authorList>
            <person name="Engelberts J.P."/>
            <person name="Robbins S.J."/>
            <person name="De Goeij J.M."/>
            <person name="Aranda M."/>
            <person name="Bell S.C."/>
            <person name="Webster N.S."/>
        </authorList>
    </citation>
    <scope>NUCLEOTIDE SEQUENCE [LARGE SCALE GENOMIC DNA]</scope>
    <source>
        <strain evidence="9">SB0662_bin_43</strain>
    </source>
</reference>
<feature type="transmembrane region" description="Helical" evidence="8">
    <location>
        <begin position="36"/>
        <end position="56"/>
    </location>
</feature>
<feature type="transmembrane region" description="Helical" evidence="8">
    <location>
        <begin position="307"/>
        <end position="334"/>
    </location>
</feature>
<feature type="transmembrane region" description="Helical" evidence="8">
    <location>
        <begin position="145"/>
        <end position="169"/>
    </location>
</feature>
<protein>
    <submittedName>
        <fullName evidence="9">AI-2E family transporter</fullName>
    </submittedName>
</protein>
<dbReference type="AlphaFoldDB" id="A0A845DMJ9"/>
<feature type="transmembrane region" description="Helical" evidence="8">
    <location>
        <begin position="12"/>
        <end position="30"/>
    </location>
</feature>
<accession>A0A845DMJ9</accession>
<evidence type="ECO:0000256" key="5">
    <source>
        <dbReference type="ARBA" id="ARBA00022692"/>
    </source>
</evidence>
<evidence type="ECO:0000256" key="7">
    <source>
        <dbReference type="ARBA" id="ARBA00023136"/>
    </source>
</evidence>
<evidence type="ECO:0000256" key="1">
    <source>
        <dbReference type="ARBA" id="ARBA00004651"/>
    </source>
</evidence>
<dbReference type="GO" id="GO:0055085">
    <property type="term" value="P:transmembrane transport"/>
    <property type="evidence" value="ECO:0007669"/>
    <property type="project" value="TreeGrafter"/>
</dbReference>
<feature type="transmembrane region" description="Helical" evidence="8">
    <location>
        <begin position="211"/>
        <end position="232"/>
    </location>
</feature>
<dbReference type="PANTHER" id="PTHR21716">
    <property type="entry name" value="TRANSMEMBRANE PROTEIN"/>
    <property type="match status" value="1"/>
</dbReference>
<keyword evidence="6 8" id="KW-1133">Transmembrane helix</keyword>
<evidence type="ECO:0000256" key="8">
    <source>
        <dbReference type="SAM" id="Phobius"/>
    </source>
</evidence>